<keyword evidence="1" id="KW-0813">Transport</keyword>
<dbReference type="EMBL" id="JANPWE010000002">
    <property type="protein sequence ID" value="MCR6545116.1"/>
    <property type="molecule type" value="Genomic_DNA"/>
</dbReference>
<accession>A0ABT1Y3P8</accession>
<evidence type="ECO:0000256" key="1">
    <source>
        <dbReference type="ARBA" id="ARBA00022448"/>
    </source>
</evidence>
<dbReference type="Gene3D" id="3.40.50.300">
    <property type="entry name" value="P-loop containing nucleotide triphosphate hydrolases"/>
    <property type="match status" value="1"/>
</dbReference>
<dbReference type="Proteomes" id="UP001524944">
    <property type="component" value="Unassembled WGS sequence"/>
</dbReference>
<dbReference type="InterPro" id="IPR027417">
    <property type="entry name" value="P-loop_NTPase"/>
</dbReference>
<evidence type="ECO:0000313" key="5">
    <source>
        <dbReference type="EMBL" id="MCR6545116.1"/>
    </source>
</evidence>
<name>A0ABT1Y3P8_9FIRM</name>
<dbReference type="PROSITE" id="PS50893">
    <property type="entry name" value="ABC_TRANSPORTER_2"/>
    <property type="match status" value="1"/>
</dbReference>
<dbReference type="InterPro" id="IPR051782">
    <property type="entry name" value="ABC_Transporter_VariousFunc"/>
</dbReference>
<dbReference type="InterPro" id="IPR003593">
    <property type="entry name" value="AAA+_ATPase"/>
</dbReference>
<comment type="caution">
    <text evidence="5">The sequence shown here is derived from an EMBL/GenBank/DDBJ whole genome shotgun (WGS) entry which is preliminary data.</text>
</comment>
<protein>
    <submittedName>
        <fullName evidence="5">ABC transporter ATP-binding protein</fullName>
    </submittedName>
</protein>
<dbReference type="CDD" id="cd03230">
    <property type="entry name" value="ABC_DR_subfamily_A"/>
    <property type="match status" value="1"/>
</dbReference>
<organism evidence="5 6">
    <name type="scientific">Dehalobacterium formicoaceticum</name>
    <dbReference type="NCBI Taxonomy" id="51515"/>
    <lineage>
        <taxon>Bacteria</taxon>
        <taxon>Bacillati</taxon>
        <taxon>Bacillota</taxon>
        <taxon>Clostridia</taxon>
        <taxon>Eubacteriales</taxon>
        <taxon>Peptococcaceae</taxon>
        <taxon>Dehalobacterium</taxon>
    </lineage>
</organism>
<keyword evidence="6" id="KW-1185">Reference proteome</keyword>
<dbReference type="GO" id="GO:0005524">
    <property type="term" value="F:ATP binding"/>
    <property type="evidence" value="ECO:0007669"/>
    <property type="project" value="UniProtKB-KW"/>
</dbReference>
<reference evidence="5 6" key="1">
    <citation type="submission" date="2022-08" db="EMBL/GenBank/DDBJ databases">
        <title>Proteogenomics of the novel Dehalobacterium formicoaceticum strain EZ94 highlights a key role of methyltransferases during anaerobic dichloromethane degradation.</title>
        <authorList>
            <person name="Wasmund K."/>
        </authorList>
    </citation>
    <scope>NUCLEOTIDE SEQUENCE [LARGE SCALE GENOMIC DNA]</scope>
    <source>
        <strain evidence="5 6">EZ94</strain>
    </source>
</reference>
<dbReference type="PANTHER" id="PTHR42939:SF1">
    <property type="entry name" value="ABC TRANSPORTER ATP-BINDING PROTEIN ALBC-RELATED"/>
    <property type="match status" value="1"/>
</dbReference>
<dbReference type="RefSeq" id="WP_089608784.1">
    <property type="nucleotide sequence ID" value="NZ_CP022121.1"/>
</dbReference>
<evidence type="ECO:0000313" key="6">
    <source>
        <dbReference type="Proteomes" id="UP001524944"/>
    </source>
</evidence>
<keyword evidence="3 5" id="KW-0067">ATP-binding</keyword>
<keyword evidence="2" id="KW-0547">Nucleotide-binding</keyword>
<gene>
    <name evidence="5" type="ORF">NVS47_06235</name>
</gene>
<evidence type="ECO:0000256" key="3">
    <source>
        <dbReference type="ARBA" id="ARBA00022840"/>
    </source>
</evidence>
<evidence type="ECO:0000256" key="2">
    <source>
        <dbReference type="ARBA" id="ARBA00022741"/>
    </source>
</evidence>
<proteinExistence type="predicted"/>
<dbReference type="SMART" id="SM00382">
    <property type="entry name" value="AAA"/>
    <property type="match status" value="1"/>
</dbReference>
<dbReference type="PANTHER" id="PTHR42939">
    <property type="entry name" value="ABC TRANSPORTER ATP-BINDING PROTEIN ALBC-RELATED"/>
    <property type="match status" value="1"/>
</dbReference>
<dbReference type="InterPro" id="IPR003439">
    <property type="entry name" value="ABC_transporter-like_ATP-bd"/>
</dbReference>
<sequence>MIQGENISLTLGGKRILQDVNLTLSPGEFAVLLGPNGAGKSTLLKVLSRIQKPTTGKVASKGQIGFLAHRSFLYDRLTAYENLKFYGKLFQVSGLPERIEALLDQVGLSYFSHEPVYTFSRGMVQRLAIARAVLHDPALLFLDEPFTGLDQKGTVILDQVLGEMHRRGKTILMVTHNFEQGMELVNRLLIMKKGQKIFDDPIISRGAKELKGIYLQQVGME</sequence>
<evidence type="ECO:0000259" key="4">
    <source>
        <dbReference type="PROSITE" id="PS50893"/>
    </source>
</evidence>
<feature type="domain" description="ABC transporter" evidence="4">
    <location>
        <begin position="2"/>
        <end position="218"/>
    </location>
</feature>
<dbReference type="Pfam" id="PF00005">
    <property type="entry name" value="ABC_tran"/>
    <property type="match status" value="1"/>
</dbReference>
<dbReference type="SUPFAM" id="SSF52540">
    <property type="entry name" value="P-loop containing nucleoside triphosphate hydrolases"/>
    <property type="match status" value="1"/>
</dbReference>